<comment type="cofactor">
    <cofactor evidence="5">
        <name>heme</name>
        <dbReference type="ChEBI" id="CHEBI:30413"/>
    </cofactor>
</comment>
<evidence type="ECO:0000256" key="1">
    <source>
        <dbReference type="ARBA" id="ARBA00010617"/>
    </source>
</evidence>
<evidence type="ECO:0008006" key="9">
    <source>
        <dbReference type="Google" id="ProtNLM"/>
    </source>
</evidence>
<dbReference type="PRINTS" id="PR00463">
    <property type="entry name" value="EP450I"/>
</dbReference>
<dbReference type="PANTHER" id="PTHR24305:SF166">
    <property type="entry name" value="CYTOCHROME P450 12A4, MITOCHONDRIAL-RELATED"/>
    <property type="match status" value="1"/>
</dbReference>
<name>A0AAN7V599_9PEZI</name>
<feature type="binding site" description="axial binding residue" evidence="5">
    <location>
        <position position="492"/>
    </location>
    <ligand>
        <name>heme</name>
        <dbReference type="ChEBI" id="CHEBI:30413"/>
    </ligand>
    <ligandPart>
        <name>Fe</name>
        <dbReference type="ChEBI" id="CHEBI:18248"/>
    </ligandPart>
</feature>
<dbReference type="SUPFAM" id="SSF48264">
    <property type="entry name" value="Cytochrome P450"/>
    <property type="match status" value="1"/>
</dbReference>
<dbReference type="Proteomes" id="UP001305414">
    <property type="component" value="Unassembled WGS sequence"/>
</dbReference>
<dbReference type="InterPro" id="IPR001128">
    <property type="entry name" value="Cyt_P450"/>
</dbReference>
<sequence length="553" mass="63470">MSPQLKSRIDDFIHDGLYSIHQSCINPEFLTWSHISFLILICTFAYYFMLVIYRLYLSPLASFPGPFLAKVTHWYEFYYNVVHTGKYYERIREMHEEYGPVVRVTPEEIHIIEASAYHDVFVYGAVCKTDSYLRSSSGTGFEETDMASISHRHDAHRHLRAPVDTIFARNRILPFESRIVDRVARLCDRLSHYRGTGEVVNLSNAFSSLTTDVISSVIFEEPSDYLGDPNFNSDWFDTLKRGTRSVFVFKHLPWIISFIGQPFIRSLVTHITRWTVWDERARRELLLIRKRPSDKTQTREKYTVLDQLEKSELVEKELGTGGFPRLAQLIQQAGAHNVSHTLGTIVTHLLTNPEKLELLRQELEVIWSKHDGKSTIPSWIELEKARYLSAVVAEGLSLSHGDPLKLTACERMAVGGMNRTSRVFPERTIEVCGWVIVPGTPISMTTYWMHNDPAVFPNPESFEPNRWLTADPETLKTMHMYYVPFAKGSRSCVGKKASLVYMQIYHTLSHLFRPGAPILSLHNTTLRDIVAVHGLLFPMPPFDSKGVRVTVSE</sequence>
<dbReference type="CDD" id="cd11062">
    <property type="entry name" value="CYP58-like"/>
    <property type="match status" value="1"/>
</dbReference>
<accession>A0AAN7V599</accession>
<keyword evidence="8" id="KW-1185">Reference proteome</keyword>
<dbReference type="AlphaFoldDB" id="A0AAN7V599"/>
<evidence type="ECO:0000256" key="4">
    <source>
        <dbReference type="ARBA" id="ARBA00023004"/>
    </source>
</evidence>
<keyword evidence="6" id="KW-0472">Membrane</keyword>
<comment type="caution">
    <text evidence="7">The sequence shown here is derived from an EMBL/GenBank/DDBJ whole genome shotgun (WGS) entry which is preliminary data.</text>
</comment>
<evidence type="ECO:0000256" key="2">
    <source>
        <dbReference type="ARBA" id="ARBA00022617"/>
    </source>
</evidence>
<evidence type="ECO:0000256" key="6">
    <source>
        <dbReference type="SAM" id="Phobius"/>
    </source>
</evidence>
<dbReference type="GO" id="GO:0016705">
    <property type="term" value="F:oxidoreductase activity, acting on paired donors, with incorporation or reduction of molecular oxygen"/>
    <property type="evidence" value="ECO:0007669"/>
    <property type="project" value="InterPro"/>
</dbReference>
<dbReference type="GO" id="GO:0020037">
    <property type="term" value="F:heme binding"/>
    <property type="evidence" value="ECO:0007669"/>
    <property type="project" value="InterPro"/>
</dbReference>
<keyword evidence="6" id="KW-0812">Transmembrane</keyword>
<dbReference type="PANTHER" id="PTHR24305">
    <property type="entry name" value="CYTOCHROME P450"/>
    <property type="match status" value="1"/>
</dbReference>
<comment type="similarity">
    <text evidence="1">Belongs to the cytochrome P450 family.</text>
</comment>
<dbReference type="GO" id="GO:0004497">
    <property type="term" value="F:monooxygenase activity"/>
    <property type="evidence" value="ECO:0007669"/>
    <property type="project" value="InterPro"/>
</dbReference>
<keyword evidence="2 5" id="KW-0349">Heme</keyword>
<dbReference type="EMBL" id="JAWHQM010000067">
    <property type="protein sequence ID" value="KAK5636379.1"/>
    <property type="molecule type" value="Genomic_DNA"/>
</dbReference>
<evidence type="ECO:0000256" key="5">
    <source>
        <dbReference type="PIRSR" id="PIRSR602401-1"/>
    </source>
</evidence>
<dbReference type="InterPro" id="IPR002401">
    <property type="entry name" value="Cyt_P450_E_grp-I"/>
</dbReference>
<dbReference type="InterPro" id="IPR050121">
    <property type="entry name" value="Cytochrome_P450_monoxygenase"/>
</dbReference>
<dbReference type="Pfam" id="PF00067">
    <property type="entry name" value="p450"/>
    <property type="match status" value="1"/>
</dbReference>
<keyword evidence="4 5" id="KW-0408">Iron</keyword>
<gene>
    <name evidence="7" type="ORF">RRF57_012091</name>
</gene>
<evidence type="ECO:0000313" key="8">
    <source>
        <dbReference type="Proteomes" id="UP001305414"/>
    </source>
</evidence>
<reference evidence="7 8" key="1">
    <citation type="submission" date="2023-10" db="EMBL/GenBank/DDBJ databases">
        <title>Draft genome sequence of Xylaria bambusicola isolate GMP-LS, the root and basal stem rot pathogen of sugarcane in Indonesia.</title>
        <authorList>
            <person name="Selvaraj P."/>
            <person name="Muralishankar V."/>
            <person name="Muruganantham S."/>
            <person name="Sp S."/>
            <person name="Haryani S."/>
            <person name="Lau K.J.X."/>
            <person name="Naqvi N.I."/>
        </authorList>
    </citation>
    <scope>NUCLEOTIDE SEQUENCE [LARGE SCALE GENOMIC DNA]</scope>
    <source>
        <strain evidence="7">GMP-LS</strain>
    </source>
</reference>
<protein>
    <recommendedName>
        <fullName evidence="9">Cytochrome P450</fullName>
    </recommendedName>
</protein>
<dbReference type="Gene3D" id="1.10.630.10">
    <property type="entry name" value="Cytochrome P450"/>
    <property type="match status" value="1"/>
</dbReference>
<proteinExistence type="inferred from homology"/>
<evidence type="ECO:0000313" key="7">
    <source>
        <dbReference type="EMBL" id="KAK5636379.1"/>
    </source>
</evidence>
<keyword evidence="3 5" id="KW-0479">Metal-binding</keyword>
<feature type="transmembrane region" description="Helical" evidence="6">
    <location>
        <begin position="35"/>
        <end position="56"/>
    </location>
</feature>
<dbReference type="InterPro" id="IPR036396">
    <property type="entry name" value="Cyt_P450_sf"/>
</dbReference>
<keyword evidence="6" id="KW-1133">Transmembrane helix</keyword>
<dbReference type="GO" id="GO:0005506">
    <property type="term" value="F:iron ion binding"/>
    <property type="evidence" value="ECO:0007669"/>
    <property type="project" value="InterPro"/>
</dbReference>
<organism evidence="7 8">
    <name type="scientific">Xylaria bambusicola</name>
    <dbReference type="NCBI Taxonomy" id="326684"/>
    <lineage>
        <taxon>Eukaryota</taxon>
        <taxon>Fungi</taxon>
        <taxon>Dikarya</taxon>
        <taxon>Ascomycota</taxon>
        <taxon>Pezizomycotina</taxon>
        <taxon>Sordariomycetes</taxon>
        <taxon>Xylariomycetidae</taxon>
        <taxon>Xylariales</taxon>
        <taxon>Xylariaceae</taxon>
        <taxon>Xylaria</taxon>
    </lineage>
</organism>
<evidence type="ECO:0000256" key="3">
    <source>
        <dbReference type="ARBA" id="ARBA00022723"/>
    </source>
</evidence>